<protein>
    <submittedName>
        <fullName evidence="2">Uncharacterized protein</fullName>
    </submittedName>
</protein>
<feature type="region of interest" description="Disordered" evidence="1">
    <location>
        <begin position="18"/>
        <end position="45"/>
    </location>
</feature>
<sequence length="142" mass="16434">MSANDDFSLHDDEELSLHDDASLAGSVPATNKERRTTLSPHHISSWEQSDIKGDFKKDVIPFSENLKETFKFFEKRFIAEVKEMKDIFKQMEDGVEQCSVAKKCFEIEKTQLLINNDRLLEENISCDMMCTYLRSLNEVDTC</sequence>
<proteinExistence type="predicted"/>
<dbReference type="EMBL" id="BQNB010009087">
    <property type="protein sequence ID" value="GJS58561.1"/>
    <property type="molecule type" value="Genomic_DNA"/>
</dbReference>
<gene>
    <name evidence="2" type="ORF">Tco_0653345</name>
</gene>
<comment type="caution">
    <text evidence="2">The sequence shown here is derived from an EMBL/GenBank/DDBJ whole genome shotgun (WGS) entry which is preliminary data.</text>
</comment>
<reference evidence="2" key="2">
    <citation type="submission" date="2022-01" db="EMBL/GenBank/DDBJ databases">
        <authorList>
            <person name="Yamashiro T."/>
            <person name="Shiraishi A."/>
            <person name="Satake H."/>
            <person name="Nakayama K."/>
        </authorList>
    </citation>
    <scope>NUCLEOTIDE SEQUENCE</scope>
</reference>
<accession>A0ABQ4X0X5</accession>
<dbReference type="Proteomes" id="UP001151760">
    <property type="component" value="Unassembled WGS sequence"/>
</dbReference>
<evidence type="ECO:0000313" key="2">
    <source>
        <dbReference type="EMBL" id="GJS58561.1"/>
    </source>
</evidence>
<keyword evidence="3" id="KW-1185">Reference proteome</keyword>
<name>A0ABQ4X0X5_9ASTR</name>
<evidence type="ECO:0000256" key="1">
    <source>
        <dbReference type="SAM" id="MobiDB-lite"/>
    </source>
</evidence>
<reference evidence="2" key="1">
    <citation type="journal article" date="2022" name="Int. J. Mol. Sci.">
        <title>Draft Genome of Tanacetum Coccineum: Genomic Comparison of Closely Related Tanacetum-Family Plants.</title>
        <authorList>
            <person name="Yamashiro T."/>
            <person name="Shiraishi A."/>
            <person name="Nakayama K."/>
            <person name="Satake H."/>
        </authorList>
    </citation>
    <scope>NUCLEOTIDE SEQUENCE</scope>
</reference>
<evidence type="ECO:0000313" key="3">
    <source>
        <dbReference type="Proteomes" id="UP001151760"/>
    </source>
</evidence>
<organism evidence="2 3">
    <name type="scientific">Tanacetum coccineum</name>
    <dbReference type="NCBI Taxonomy" id="301880"/>
    <lineage>
        <taxon>Eukaryota</taxon>
        <taxon>Viridiplantae</taxon>
        <taxon>Streptophyta</taxon>
        <taxon>Embryophyta</taxon>
        <taxon>Tracheophyta</taxon>
        <taxon>Spermatophyta</taxon>
        <taxon>Magnoliopsida</taxon>
        <taxon>eudicotyledons</taxon>
        <taxon>Gunneridae</taxon>
        <taxon>Pentapetalae</taxon>
        <taxon>asterids</taxon>
        <taxon>campanulids</taxon>
        <taxon>Asterales</taxon>
        <taxon>Asteraceae</taxon>
        <taxon>Asteroideae</taxon>
        <taxon>Anthemideae</taxon>
        <taxon>Anthemidinae</taxon>
        <taxon>Tanacetum</taxon>
    </lineage>
</organism>